<feature type="transmembrane region" description="Helical" evidence="11">
    <location>
        <begin position="6"/>
        <end position="26"/>
    </location>
</feature>
<evidence type="ECO:0000256" key="8">
    <source>
        <dbReference type="ARBA" id="ARBA00023136"/>
    </source>
</evidence>
<keyword evidence="6 11" id="KW-0812">Transmembrane</keyword>
<sequence length="189" mass="21795">MQRTGFTLIELVVVIAVVMIVTGTSLPRLTELSQSYSAYQEKKRWLQLFSFARASAALENSLVTLCPLQANRCADDMHQEWALFTDSNRNKILDPDEKILRVLLPKAETRFGYYNLGQPYFRFGDIRGDNTYLGMASGFTLCPLGELDKTAYHMTINILGRAKLHSRRNDQQQPMRFSHQRWQVARCDR</sequence>
<keyword evidence="4" id="KW-0488">Methylation</keyword>
<keyword evidence="7 11" id="KW-1133">Transmembrane helix</keyword>
<dbReference type="InterPro" id="IPR012902">
    <property type="entry name" value="N_methyl_site"/>
</dbReference>
<keyword evidence="8 11" id="KW-0472">Membrane</keyword>
<gene>
    <name evidence="13" type="primary">fimT</name>
    <name evidence="13" type="ORF">REIFOR_00420</name>
</gene>
<name>A0A2K8KKY0_9GAMM</name>
<evidence type="ECO:0000313" key="14">
    <source>
        <dbReference type="Proteomes" id="UP000229757"/>
    </source>
</evidence>
<dbReference type="Pfam" id="PF12019">
    <property type="entry name" value="GspH"/>
    <property type="match status" value="1"/>
</dbReference>
<evidence type="ECO:0000256" key="11">
    <source>
        <dbReference type="SAM" id="Phobius"/>
    </source>
</evidence>
<dbReference type="AlphaFoldDB" id="A0A2K8KKY0"/>
<evidence type="ECO:0000256" key="10">
    <source>
        <dbReference type="ARBA" id="ARBA00030775"/>
    </source>
</evidence>
<feature type="domain" description="General secretion pathway GspH" evidence="12">
    <location>
        <begin position="45"/>
        <end position="158"/>
    </location>
</feature>
<evidence type="ECO:0000256" key="3">
    <source>
        <dbReference type="ARBA" id="ARBA00022475"/>
    </source>
</evidence>
<dbReference type="GO" id="GO:0005886">
    <property type="term" value="C:plasma membrane"/>
    <property type="evidence" value="ECO:0007669"/>
    <property type="project" value="UniProtKB-SubCell"/>
</dbReference>
<keyword evidence="14" id="KW-1185">Reference proteome</keyword>
<evidence type="ECO:0000256" key="9">
    <source>
        <dbReference type="ARBA" id="ARBA00025772"/>
    </source>
</evidence>
<evidence type="ECO:0000259" key="12">
    <source>
        <dbReference type="Pfam" id="PF12019"/>
    </source>
</evidence>
<dbReference type="Pfam" id="PF07963">
    <property type="entry name" value="N_methyl"/>
    <property type="match status" value="1"/>
</dbReference>
<dbReference type="EMBL" id="CP011797">
    <property type="protein sequence ID" value="ATX75595.1"/>
    <property type="molecule type" value="Genomic_DNA"/>
</dbReference>
<keyword evidence="3" id="KW-1003">Cell membrane</keyword>
<evidence type="ECO:0000256" key="4">
    <source>
        <dbReference type="ARBA" id="ARBA00022481"/>
    </source>
</evidence>
<comment type="subcellular location">
    <subcellularLocation>
        <location evidence="1">Cell inner membrane</location>
        <topology evidence="1">Single-pass membrane protein</topology>
    </subcellularLocation>
</comment>
<proteinExistence type="inferred from homology"/>
<evidence type="ECO:0000256" key="2">
    <source>
        <dbReference type="ARBA" id="ARBA00021549"/>
    </source>
</evidence>
<organism evidence="13 14">
    <name type="scientific">Reinekea forsetii</name>
    <dbReference type="NCBI Taxonomy" id="1336806"/>
    <lineage>
        <taxon>Bacteria</taxon>
        <taxon>Pseudomonadati</taxon>
        <taxon>Pseudomonadota</taxon>
        <taxon>Gammaproteobacteria</taxon>
        <taxon>Oceanospirillales</taxon>
        <taxon>Saccharospirillaceae</taxon>
        <taxon>Reinekea</taxon>
    </lineage>
</organism>
<evidence type="ECO:0000313" key="13">
    <source>
        <dbReference type="EMBL" id="ATX75595.1"/>
    </source>
</evidence>
<evidence type="ECO:0000256" key="5">
    <source>
        <dbReference type="ARBA" id="ARBA00022519"/>
    </source>
</evidence>
<protein>
    <recommendedName>
        <fullName evidence="2">Type II secretion system protein H</fullName>
    </recommendedName>
    <alternativeName>
        <fullName evidence="10">General secretion pathway protein H</fullName>
    </alternativeName>
</protein>
<evidence type="ECO:0000256" key="6">
    <source>
        <dbReference type="ARBA" id="ARBA00022692"/>
    </source>
</evidence>
<dbReference type="InterPro" id="IPR045584">
    <property type="entry name" value="Pilin-like"/>
</dbReference>
<dbReference type="Proteomes" id="UP000229757">
    <property type="component" value="Chromosome"/>
</dbReference>
<dbReference type="NCBIfam" id="TIGR02532">
    <property type="entry name" value="IV_pilin_GFxxxE"/>
    <property type="match status" value="1"/>
</dbReference>
<dbReference type="GO" id="GO:0015628">
    <property type="term" value="P:protein secretion by the type II secretion system"/>
    <property type="evidence" value="ECO:0007669"/>
    <property type="project" value="InterPro"/>
</dbReference>
<dbReference type="InterPro" id="IPR022346">
    <property type="entry name" value="T2SS_GspH"/>
</dbReference>
<evidence type="ECO:0000256" key="1">
    <source>
        <dbReference type="ARBA" id="ARBA00004377"/>
    </source>
</evidence>
<keyword evidence="5" id="KW-0997">Cell inner membrane</keyword>
<dbReference type="GO" id="GO:0015627">
    <property type="term" value="C:type II protein secretion system complex"/>
    <property type="evidence" value="ECO:0007669"/>
    <property type="project" value="InterPro"/>
</dbReference>
<dbReference type="SUPFAM" id="SSF54523">
    <property type="entry name" value="Pili subunits"/>
    <property type="match status" value="1"/>
</dbReference>
<dbReference type="Gene3D" id="3.55.40.10">
    <property type="entry name" value="minor pseudopilin epsh domain"/>
    <property type="match status" value="1"/>
</dbReference>
<evidence type="ECO:0000256" key="7">
    <source>
        <dbReference type="ARBA" id="ARBA00022989"/>
    </source>
</evidence>
<dbReference type="PROSITE" id="PS00409">
    <property type="entry name" value="PROKAR_NTER_METHYL"/>
    <property type="match status" value="1"/>
</dbReference>
<comment type="similarity">
    <text evidence="9">Belongs to the GSP H family.</text>
</comment>
<reference evidence="13 14" key="1">
    <citation type="journal article" date="2017" name="Environ. Microbiol.">
        <title>Genomic and physiological analyses of 'Reinekea forsetii' reveal a versatile opportunistic lifestyle during spring algae blooms.</title>
        <authorList>
            <person name="Avci B."/>
            <person name="Hahnke R.L."/>
            <person name="Chafee M."/>
            <person name="Fischer T."/>
            <person name="Gruber-Vodicka H."/>
            <person name="Tegetmeyer H.E."/>
            <person name="Harder J."/>
            <person name="Fuchs B.M."/>
            <person name="Amann R.I."/>
            <person name="Teeling H."/>
        </authorList>
    </citation>
    <scope>NUCLEOTIDE SEQUENCE [LARGE SCALE GENOMIC DNA]</scope>
    <source>
        <strain evidence="13 14">Hel1_31_D35</strain>
    </source>
</reference>
<dbReference type="KEGG" id="rfo:REIFOR_00420"/>
<accession>A0A2K8KKY0</accession>